<evidence type="ECO:0000313" key="2">
    <source>
        <dbReference type="EMBL" id="MPC46703.1"/>
    </source>
</evidence>
<organism evidence="2 3">
    <name type="scientific">Portunus trituberculatus</name>
    <name type="common">Swimming crab</name>
    <name type="synonym">Neptunus trituberculatus</name>
    <dbReference type="NCBI Taxonomy" id="210409"/>
    <lineage>
        <taxon>Eukaryota</taxon>
        <taxon>Metazoa</taxon>
        <taxon>Ecdysozoa</taxon>
        <taxon>Arthropoda</taxon>
        <taxon>Crustacea</taxon>
        <taxon>Multicrustacea</taxon>
        <taxon>Malacostraca</taxon>
        <taxon>Eumalacostraca</taxon>
        <taxon>Eucarida</taxon>
        <taxon>Decapoda</taxon>
        <taxon>Pleocyemata</taxon>
        <taxon>Brachyura</taxon>
        <taxon>Eubrachyura</taxon>
        <taxon>Portunoidea</taxon>
        <taxon>Portunidae</taxon>
        <taxon>Portuninae</taxon>
        <taxon>Portunus</taxon>
    </lineage>
</organism>
<gene>
    <name evidence="2" type="ORF">E2C01_040428</name>
</gene>
<feature type="compositionally biased region" description="Basic and acidic residues" evidence="1">
    <location>
        <begin position="11"/>
        <end position="22"/>
    </location>
</feature>
<dbReference type="EMBL" id="VSRR010007333">
    <property type="protein sequence ID" value="MPC46703.1"/>
    <property type="molecule type" value="Genomic_DNA"/>
</dbReference>
<name>A0A5B7FNR7_PORTR</name>
<dbReference type="Proteomes" id="UP000324222">
    <property type="component" value="Unassembled WGS sequence"/>
</dbReference>
<keyword evidence="3" id="KW-1185">Reference proteome</keyword>
<protein>
    <submittedName>
        <fullName evidence="2">Uncharacterized protein</fullName>
    </submittedName>
</protein>
<dbReference type="AlphaFoldDB" id="A0A5B7FNR7"/>
<feature type="region of interest" description="Disordered" evidence="1">
    <location>
        <begin position="1"/>
        <end position="29"/>
    </location>
</feature>
<reference evidence="2 3" key="1">
    <citation type="submission" date="2019-05" db="EMBL/GenBank/DDBJ databases">
        <title>Another draft genome of Portunus trituberculatus and its Hox gene families provides insights of decapod evolution.</title>
        <authorList>
            <person name="Jeong J.-H."/>
            <person name="Song I."/>
            <person name="Kim S."/>
            <person name="Choi T."/>
            <person name="Kim D."/>
            <person name="Ryu S."/>
            <person name="Kim W."/>
        </authorList>
    </citation>
    <scope>NUCLEOTIDE SEQUENCE [LARGE SCALE GENOMIC DNA]</scope>
    <source>
        <tissue evidence="2">Muscle</tissue>
    </source>
</reference>
<proteinExistence type="predicted"/>
<sequence length="123" mass="14249">MLGAEVLGVTVKREEEEEEKQKKMNARVSSKHFHPAYFSPSPVQTVLTAPGWKAQRKIVERAVGCINHRYLRLGGQRGEGKKNWRFWEILSSWRRQQAATHAHTTAHKGTQRKDRDWCFIGHS</sequence>
<evidence type="ECO:0000313" key="3">
    <source>
        <dbReference type="Proteomes" id="UP000324222"/>
    </source>
</evidence>
<comment type="caution">
    <text evidence="2">The sequence shown here is derived from an EMBL/GenBank/DDBJ whole genome shotgun (WGS) entry which is preliminary data.</text>
</comment>
<accession>A0A5B7FNR7</accession>
<evidence type="ECO:0000256" key="1">
    <source>
        <dbReference type="SAM" id="MobiDB-lite"/>
    </source>
</evidence>